<dbReference type="InterPro" id="IPR045087">
    <property type="entry name" value="Cu-oxidase_fam"/>
</dbReference>
<dbReference type="InterPro" id="IPR002355">
    <property type="entry name" value="Cu_oxidase_Cu_BS"/>
</dbReference>
<name>A0A7S2BRS6_9STRA</name>
<accession>A0A7S2BRS6</accession>
<feature type="domain" description="Plastocyanin-like" evidence="10">
    <location>
        <begin position="124"/>
        <end position="285"/>
    </location>
</feature>
<feature type="transmembrane region" description="Helical" evidence="9">
    <location>
        <begin position="777"/>
        <end position="798"/>
    </location>
</feature>
<dbReference type="InterPro" id="IPR011706">
    <property type="entry name" value="Cu-oxidase_C"/>
</dbReference>
<feature type="domain" description="ABC-2 type transporter transmembrane" evidence="11">
    <location>
        <begin position="771"/>
        <end position="890"/>
    </location>
</feature>
<evidence type="ECO:0000256" key="7">
    <source>
        <dbReference type="ARBA" id="ARBA00023008"/>
    </source>
</evidence>
<dbReference type="SUPFAM" id="SSF49503">
    <property type="entry name" value="Cupredoxins"/>
    <property type="match status" value="2"/>
</dbReference>
<dbReference type="PANTHER" id="PTHR11709">
    <property type="entry name" value="MULTI-COPPER OXIDASE"/>
    <property type="match status" value="1"/>
</dbReference>
<dbReference type="FunFam" id="2.60.40.420:FF:000045">
    <property type="entry name" value="Laccase 2"/>
    <property type="match status" value="1"/>
</dbReference>
<dbReference type="GO" id="GO:0005886">
    <property type="term" value="C:plasma membrane"/>
    <property type="evidence" value="ECO:0007669"/>
    <property type="project" value="TreeGrafter"/>
</dbReference>
<dbReference type="AlphaFoldDB" id="A0A7S2BRS6"/>
<reference evidence="13" key="1">
    <citation type="submission" date="2021-01" db="EMBL/GenBank/DDBJ databases">
        <authorList>
            <person name="Corre E."/>
            <person name="Pelletier E."/>
            <person name="Niang G."/>
            <person name="Scheremetjew M."/>
            <person name="Finn R."/>
            <person name="Kale V."/>
            <person name="Holt S."/>
            <person name="Cochrane G."/>
            <person name="Meng A."/>
            <person name="Brown T."/>
            <person name="Cohen L."/>
        </authorList>
    </citation>
    <scope>NUCLEOTIDE SEQUENCE</scope>
    <source>
        <strain evidence="13">CCMP1381</strain>
    </source>
</reference>
<dbReference type="Pfam" id="PF01061">
    <property type="entry name" value="ABC2_membrane"/>
    <property type="match status" value="1"/>
</dbReference>
<keyword evidence="7" id="KW-0186">Copper</keyword>
<gene>
    <name evidence="13" type="ORF">DSPE1174_LOCUS9508</name>
</gene>
<feature type="transmembrane region" description="Helical" evidence="9">
    <location>
        <begin position="810"/>
        <end position="829"/>
    </location>
</feature>
<feature type="transmembrane region" description="Helical" evidence="9">
    <location>
        <begin position="622"/>
        <end position="641"/>
    </location>
</feature>
<evidence type="ECO:0000256" key="4">
    <source>
        <dbReference type="ARBA" id="ARBA00022723"/>
    </source>
</evidence>
<evidence type="ECO:0000313" key="13">
    <source>
        <dbReference type="EMBL" id="CAD9404603.1"/>
    </source>
</evidence>
<feature type="transmembrane region" description="Helical" evidence="9">
    <location>
        <begin position="680"/>
        <end position="704"/>
    </location>
</feature>
<feature type="transmembrane region" description="Helical" evidence="9">
    <location>
        <begin position="943"/>
        <end position="963"/>
    </location>
</feature>
<dbReference type="GO" id="GO:0006826">
    <property type="term" value="P:iron ion transport"/>
    <property type="evidence" value="ECO:0007669"/>
    <property type="project" value="TreeGrafter"/>
</dbReference>
<evidence type="ECO:0000256" key="8">
    <source>
        <dbReference type="ARBA" id="ARBA00023136"/>
    </source>
</evidence>
<dbReference type="PROSITE" id="PS00080">
    <property type="entry name" value="MULTICOPPER_OXIDASE2"/>
    <property type="match status" value="1"/>
</dbReference>
<comment type="similarity">
    <text evidence="2">Belongs to the multicopper oxidase family.</text>
</comment>
<evidence type="ECO:0008006" key="14">
    <source>
        <dbReference type="Google" id="ProtNLM"/>
    </source>
</evidence>
<evidence type="ECO:0000256" key="5">
    <source>
        <dbReference type="ARBA" id="ARBA00022989"/>
    </source>
</evidence>
<organism evidence="13">
    <name type="scientific">Octactis speculum</name>
    <dbReference type="NCBI Taxonomy" id="3111310"/>
    <lineage>
        <taxon>Eukaryota</taxon>
        <taxon>Sar</taxon>
        <taxon>Stramenopiles</taxon>
        <taxon>Ochrophyta</taxon>
        <taxon>Dictyochophyceae</taxon>
        <taxon>Dictyochales</taxon>
        <taxon>Dictyochaceae</taxon>
        <taxon>Octactis</taxon>
    </lineage>
</organism>
<feature type="domain" description="Plastocyanin-like" evidence="12">
    <location>
        <begin position="403"/>
        <end position="530"/>
    </location>
</feature>
<keyword evidence="4" id="KW-0479">Metal-binding</keyword>
<dbReference type="InterPro" id="IPR001117">
    <property type="entry name" value="Cu-oxidase_2nd"/>
</dbReference>
<dbReference type="PANTHER" id="PTHR11709:SF394">
    <property type="entry name" value="FI03373P-RELATED"/>
    <property type="match status" value="1"/>
</dbReference>
<evidence type="ECO:0000256" key="1">
    <source>
        <dbReference type="ARBA" id="ARBA00004141"/>
    </source>
</evidence>
<feature type="transmembrane region" description="Helical" evidence="9">
    <location>
        <begin position="841"/>
        <end position="862"/>
    </location>
</feature>
<dbReference type="Pfam" id="PF07731">
    <property type="entry name" value="Cu-oxidase_2"/>
    <property type="match status" value="1"/>
</dbReference>
<keyword evidence="6" id="KW-0560">Oxidoreductase</keyword>
<evidence type="ECO:0000259" key="12">
    <source>
        <dbReference type="Pfam" id="PF07731"/>
    </source>
</evidence>
<dbReference type="GO" id="GO:0140359">
    <property type="term" value="F:ABC-type transporter activity"/>
    <property type="evidence" value="ECO:0007669"/>
    <property type="project" value="InterPro"/>
</dbReference>
<comment type="subcellular location">
    <subcellularLocation>
        <location evidence="1">Membrane</location>
        <topology evidence="1">Multi-pass membrane protein</topology>
    </subcellularLocation>
</comment>
<dbReference type="GO" id="GO:0016491">
    <property type="term" value="F:oxidoreductase activity"/>
    <property type="evidence" value="ECO:0007669"/>
    <property type="project" value="UniProtKB-KW"/>
</dbReference>
<dbReference type="EMBL" id="HBGS01018080">
    <property type="protein sequence ID" value="CAD9404603.1"/>
    <property type="molecule type" value="Transcribed_RNA"/>
</dbReference>
<evidence type="ECO:0000259" key="10">
    <source>
        <dbReference type="Pfam" id="PF00394"/>
    </source>
</evidence>
<feature type="transmembrane region" description="Helical" evidence="9">
    <location>
        <begin position="710"/>
        <end position="729"/>
    </location>
</feature>
<protein>
    <recommendedName>
        <fullName evidence="14">Plastocyanin-like domain-containing protein</fullName>
    </recommendedName>
</protein>
<dbReference type="InterPro" id="IPR008972">
    <property type="entry name" value="Cupredoxin"/>
</dbReference>
<proteinExistence type="inferred from homology"/>
<evidence type="ECO:0000256" key="3">
    <source>
        <dbReference type="ARBA" id="ARBA00022692"/>
    </source>
</evidence>
<evidence type="ECO:0000256" key="9">
    <source>
        <dbReference type="SAM" id="Phobius"/>
    </source>
</evidence>
<keyword evidence="3 9" id="KW-0812">Transmembrane</keyword>
<evidence type="ECO:0000259" key="11">
    <source>
        <dbReference type="Pfam" id="PF01061"/>
    </source>
</evidence>
<dbReference type="InterPro" id="IPR013525">
    <property type="entry name" value="ABC2_TM"/>
</dbReference>
<keyword evidence="5 9" id="KW-1133">Transmembrane helix</keyword>
<dbReference type="GO" id="GO:0005507">
    <property type="term" value="F:copper ion binding"/>
    <property type="evidence" value="ECO:0007669"/>
    <property type="project" value="InterPro"/>
</dbReference>
<keyword evidence="8 9" id="KW-0472">Membrane</keyword>
<sequence>MAIRRICQVEIRRRVHLYTYQGGSLCIRLGGVSLEPPQLSQVCMGGTRWQECDALDKSTRKGSQTPCIPVNPTVDPSGKDFHWYHAHGGLSSSGVRGIAGAFIILPALGKEVDAPYHANYTEEALVLVNDWAHESPSDHYWASRGGLHPPTAQSSNAHNVAIVPWTSALINGHGGIYGGEYSSVYITAGETMRLRLVNMGEIFAMRISVDDHKMTVISTDGVDTEPVVVDSVILHLGERYDVLITADISSTTRNYWIRANSLEGDSGAQVKFDHKVLGILQYRGAAYTDSYGVLPSTSATVNPVVLNCFDYDIGPSSNCLPVTVLQVHKSLRSTYDDLYLNEPDENHEVAFQHSRGGDGYGHYTRVSPNAYSRKGASVASHRSGSFTQNVKPGIPTLYYGNDGLHDHSLTLDVASGSKVQLIWNHESRTSHPIHLHGYKFVVAAIHEADTFSSCSITECPKETDWFDWPANKSKVQNTIGDGSYVVKDTVVLPAGGYLVLRFLADNPGHWLAHCHTDYHFADGMGLIIREGIGSDVSAYNYAPPGNFPPCNTSNQIAYDDALKGLKNKPACNCLENPETIMHASPNSDWKCSTSALCRHGIVDDQYKEARGIKTERDWDSTLAKAGITVTIFIFILCAVFIGPSKLQLNYDERKGAPSFKAVVKLIVVDEWEKRIKMNNLVLSSALALVGGLIYMDAGLLNSAVEFREKIALVFWMSAFWSVSSIYGAIVDYHSAEWAFLDHNMIYHKAVEEDDRVILDTSQDDDVVQSCSLISYHLLRFSIGAAFSAPFPMLFAFIIDTLTSITDDAGKVMLIGFILILTQQVFESLGRLLAEAAGMSNLSLAVGFASIFSQSLVIAGGFYRTVPKWLEFVSVLSAIRYSFSAIIKIQFTAANSYWCMVGQSMAWRGYTWCSYELAGAVQDLKFRGLNVIDSLENPTIDSDVIMLVVLIISFRIACLLVAYINSFAIELKFRDIKLCTLHCVFMFLPGNYYYQTDDVCEKMGYIVENLDIHDDVEMHDMKTLQLKKEVSPNKAPVPKANRGSTFRKLYSLAPLDVTDENTKEVAQLRAHEHRRRRRKSVEILQDSKPTFM</sequence>
<dbReference type="Pfam" id="PF00394">
    <property type="entry name" value="Cu-oxidase"/>
    <property type="match status" value="1"/>
</dbReference>
<evidence type="ECO:0000256" key="6">
    <source>
        <dbReference type="ARBA" id="ARBA00023002"/>
    </source>
</evidence>
<evidence type="ECO:0000256" key="2">
    <source>
        <dbReference type="ARBA" id="ARBA00010609"/>
    </source>
</evidence>
<dbReference type="Gene3D" id="2.60.40.420">
    <property type="entry name" value="Cupredoxins - blue copper proteins"/>
    <property type="match status" value="2"/>
</dbReference>